<comment type="caution">
    <text evidence="2">The sequence shown here is derived from an EMBL/GenBank/DDBJ whole genome shotgun (WGS) entry which is preliminary data.</text>
</comment>
<dbReference type="Gene3D" id="1.25.40.20">
    <property type="entry name" value="Ankyrin repeat-containing domain"/>
    <property type="match status" value="1"/>
</dbReference>
<evidence type="ECO:0000313" key="4">
    <source>
        <dbReference type="Proteomes" id="UP000434957"/>
    </source>
</evidence>
<gene>
    <name evidence="1" type="ORF">PR001_g11513</name>
    <name evidence="2" type="ORF">PR003_g12173</name>
</gene>
<sequence length="201" mass="22736">MIVNMSSVGRPCPRVVKWFYESGEPMPGIVENAAQNEGSLELIQCVVKRCPSKNTPKAVRIAAKHKNVVVMRWLLEQFSELDADLVSTLVGEFGYTEVLAIQTESNRLAAIASAAREGKLDVVKQLFKGDRERFAGTQRVIGEAAQGSNENVVQWLRQHVDYDGRYTWAFRPTIGRTRARDEDMPQGMQMLLEYVKRGRFM</sequence>
<dbReference type="Proteomes" id="UP000429607">
    <property type="component" value="Unassembled WGS sequence"/>
</dbReference>
<dbReference type="InterPro" id="IPR036770">
    <property type="entry name" value="Ankyrin_rpt-contain_sf"/>
</dbReference>
<dbReference type="Proteomes" id="UP000434957">
    <property type="component" value="Unassembled WGS sequence"/>
</dbReference>
<dbReference type="PANTHER" id="PTHR46586">
    <property type="entry name" value="ANKYRIN REPEAT-CONTAINING PROTEIN"/>
    <property type="match status" value="1"/>
</dbReference>
<dbReference type="PANTHER" id="PTHR46586:SF3">
    <property type="entry name" value="ANKYRIN REPEAT-CONTAINING PROTEIN"/>
    <property type="match status" value="1"/>
</dbReference>
<organism evidence="2 4">
    <name type="scientific">Phytophthora rubi</name>
    <dbReference type="NCBI Taxonomy" id="129364"/>
    <lineage>
        <taxon>Eukaryota</taxon>
        <taxon>Sar</taxon>
        <taxon>Stramenopiles</taxon>
        <taxon>Oomycota</taxon>
        <taxon>Peronosporomycetes</taxon>
        <taxon>Peronosporales</taxon>
        <taxon>Peronosporaceae</taxon>
        <taxon>Phytophthora</taxon>
    </lineage>
</organism>
<protein>
    <submittedName>
        <fullName evidence="2">Uncharacterized protein</fullName>
    </submittedName>
</protein>
<dbReference type="AlphaFoldDB" id="A0A6A4F0Y8"/>
<accession>A0A6A4F0Y8</accession>
<name>A0A6A4F0Y8_9STRA</name>
<evidence type="ECO:0000313" key="1">
    <source>
        <dbReference type="EMBL" id="KAE9029388.1"/>
    </source>
</evidence>
<evidence type="ECO:0000313" key="2">
    <source>
        <dbReference type="EMBL" id="KAE9337091.1"/>
    </source>
</evidence>
<dbReference type="SUPFAM" id="SSF140860">
    <property type="entry name" value="Pseudo ankyrin repeat-like"/>
    <property type="match status" value="1"/>
</dbReference>
<evidence type="ECO:0000313" key="3">
    <source>
        <dbReference type="Proteomes" id="UP000429607"/>
    </source>
</evidence>
<keyword evidence="4" id="KW-1185">Reference proteome</keyword>
<proteinExistence type="predicted"/>
<reference evidence="2 4" key="1">
    <citation type="submission" date="2018-08" db="EMBL/GenBank/DDBJ databases">
        <title>Genomic investigation of the strawberry pathogen Phytophthora fragariae indicates pathogenicity is determined by transcriptional variation in three key races.</title>
        <authorList>
            <person name="Adams T.M."/>
            <person name="Armitage A.D."/>
            <person name="Sobczyk M.K."/>
            <person name="Bates H.J."/>
            <person name="Dunwell J.M."/>
            <person name="Nellist C.F."/>
            <person name="Harrison R.J."/>
        </authorList>
    </citation>
    <scope>NUCLEOTIDE SEQUENCE [LARGE SCALE GENOMIC DNA]</scope>
    <source>
        <strain evidence="1 3">SCRP249</strain>
        <strain evidence="2 4">SCRP333</strain>
    </source>
</reference>
<dbReference type="EMBL" id="QXFT01000725">
    <property type="protein sequence ID" value="KAE9337091.1"/>
    <property type="molecule type" value="Genomic_DNA"/>
</dbReference>
<dbReference type="EMBL" id="QXFV01000712">
    <property type="protein sequence ID" value="KAE9029388.1"/>
    <property type="molecule type" value="Genomic_DNA"/>
</dbReference>
<dbReference type="InterPro" id="IPR052050">
    <property type="entry name" value="SecEffector_AnkRepeat"/>
</dbReference>